<dbReference type="SMART" id="SM01346">
    <property type="entry name" value="DUF3385"/>
    <property type="match status" value="1"/>
</dbReference>
<evidence type="ECO:0000256" key="12">
    <source>
        <dbReference type="RuleBase" id="RU364109"/>
    </source>
</evidence>
<feature type="repeat" description="RCC1" evidence="11">
    <location>
        <begin position="2468"/>
        <end position="2523"/>
    </location>
</feature>
<feature type="compositionally biased region" description="Polar residues" evidence="13">
    <location>
        <begin position="781"/>
        <end position="798"/>
    </location>
</feature>
<dbReference type="PROSITE" id="PS00626">
    <property type="entry name" value="RCC1_2"/>
    <property type="match status" value="1"/>
</dbReference>
<dbReference type="GO" id="GO:0044877">
    <property type="term" value="F:protein-containing complex binding"/>
    <property type="evidence" value="ECO:0007669"/>
    <property type="project" value="InterPro"/>
</dbReference>
<dbReference type="EC" id="2.7.11.1" evidence="12"/>
<feature type="domain" description="FATC" evidence="16">
    <location>
        <begin position="2272"/>
        <end position="2315"/>
    </location>
</feature>
<keyword evidence="8" id="KW-0131">Cell cycle</keyword>
<dbReference type="InterPro" id="IPR016024">
    <property type="entry name" value="ARM-type_fold"/>
</dbReference>
<feature type="compositionally biased region" description="Pro residues" evidence="13">
    <location>
        <begin position="2918"/>
        <end position="2929"/>
    </location>
</feature>
<dbReference type="SUPFAM" id="SSF48371">
    <property type="entry name" value="ARM repeat"/>
    <property type="match status" value="1"/>
</dbReference>
<sequence>MASAVPLFQSDALDQIFAGLKNKAHEVRVQSATDLQRYIYNAVPDNSPDAVAKILDDTLKKLSDLMHSQMNVEKLGGILAIDLLLNAEGTKITDSRIHYRCYNYVKALLPNPDVNVMLAASKTLGRIAEKNSAQFGESFMEIEVQEAIQLLQADKQEPGRYAGVLILKELARNSQKYFHSHIGLVFDKILVPLRDSRIIVREGAAELLAACLEIITQRERLGRSPHLLKILQDAQMGLKMAQPEIIHGSLLTYRELLLHGGMFMRENFLDAAEQIMSFKLNRDAQTFSEHHLHKAMAHLLTQLEKPAERSVAFIAIGHVATAVASDMKPFLDPIMNQIKIGLSMKGRKNAPSEEPIFQCIGMLATAVGPNLTKHLHDQLDLMFACGLSEPLVQALVAISLHIPPLLKTVQDRLLDLLSLILSGQSYKPLGAPSSILRGETLPPARELSNLESNGVVKTPELLTLALTTLGSFDFTGHILNEFVRNCALPYLEEDEPEVRRAAALTCCRLFIRDPICYQASNHSIEIISDVIDKLLTVGIADPDAEIRQVVLSSLHERFDKHLAQAENVRSLFVALNDEVFENRLTAVGLIGRLALHNPAYVMPSLRKTLIQLLTELEYSSVSRNREECTKLLTSLISATQRLIKPYAVPMLRVLLAKANDPNPTVAANLMQALGELACVGGEDVIPHVPQLMSVILAKLVDPLPKKRDAALHTLGQVCSSTGYVVEPLVDHPQLLQILSRILRTEPTQPVRREVIKVLGILGALDPYRRKIKPDEDPIPENSPSDTNSLPRSTTNTTPASDDYYQIAAINALLGILKDQSLQSKHHTVIEAIMSIFKTQGLKCVTFLPQIIPAFASVSTSSTGRAQEFHLEQLAILIGIIKQHVRVHVPAIFTLIKDLWDTPSLQLSIVSLIEALGRALDAELKPFLPSLLPVMLRVFDGEMNEKMASTQIKVFDAFLTFGVNIEEYLQLVIPIIVRAYERPDATTALRKRAIQTIDGLSRKVNFSDYASRIIHPLVRVLAQPNNELRVAVMDTLCSLVLQLGSDFAIFVPTINKCLLHNRFPHPKYEGLISKLLNGERLPQDASSIEPFSIDGAKAPEFSAPAEATKMVVNQQHLKQAWDISAITNKEDWTGWIDKISAEFIKESPSHALRACMSVIDVHPPLAKELFNPAFISCFGELYDQYSEDLVRSIETAILTAPPELVHRLLNLAEFMEREEKPLPIEPRTLGEYALKFHAYAKALHYKELEFFGDTSDSIIEALIAINSKLQQHDAAWGTLLVSRGQSEVSKHEEWYERLGRWQEALHTYDRRALEDPDVPEITIGRMRCLHALGEWDQLAGSVEEHWANASHEDRREIAPMAAAAAWSLHDWESMDTYITHMKPDSADRPFYRAILAVHQNQFPKAMVQIAKARDQLDPELASLVGESYGRSYNTMVRAQMLAELEEIIAYKQYADQPERQEGMRLTWMKRLQGCQPDVEVWQRVLQVRALVLNPDDDPVMWIKFANLCRKSDRMPLAEKTINSLLSPDKPYYRDHTNTKAPPNVVYAHLKYMWANGAREESLNFLRGFTASLAKDLETERNEHQLSYVTKQKMEELSRLLARCLFKQGDWQIALKDNWGSRNIKDILKSYLLATHYDPKWYKAWHTWALANFDIVSYTENTRDSRAIDMTASQLVLYVVQAIEGFFKSIALRNENALQDTLRVLTLWFKYGHHDDVSGAMAGAFTNVEVDTWLEVIPQIIARIQTPSKNIYQNIKNLLTNVGRAHPQALIYAVTVASKSSSPRRREAALAIMNDLKVHSATIVEQALLVGHELIRVAILWHELWHEGLEEASRLYFTDKNPEGMIAYLEPLHDMLEAGPNTARETSFVQVFGRDLREARQACKRYRVHGEPHEIEKAWEVYYGVFKKIEKQLPQLTVLDLQYVSPELLRARNLQLAMPGTYQSGKPLIRIESFASSDGMDYQYVLKGHEDLRQDERVMQLYSLVNNLLSVDTDCFKRRLHLQRYPVIPLAPNAGLLGWVQDSDTLHVLVRDYRDSRKVLLNIEYRLMLQMAPDYENLILIQKIEVFEYALDNTTGQDLYRVLWLKSASSEHWLERRATYTRSLAVNSMVGHILGLGDRHPSNLMLGTKTGKVVHIDFGDCFEVAMHREKFPEKIPFRLTRMLTHAMEVSGIEGSFRNTCEISMAVLRENKESLMAVLEAFVYDPLINWRLVTDDNTRRRKLVRANYAQGPVRKLRADENDILNEAQEVRNERALLVYNRVQHKLTGRDFNPDVPLNIPMQVDRLIQQATSIENLCQCFSGCDSGAVQLEHSVSSYGGSYIVASKCDPTSQDRVEIIMPPTLADIPVELFLDNIFPLLQIPDLHSLGSTNKDFYKLTSDDTFWHRKIKADYNFSGSDTARTTGWKFIYKRLTNPKVYVWGEEANGRLGLHSPKKSVPGGVPFPMQLRIPGVRIVSLVAGGMSFHALDANGSLYVWGALDGSSYALQSDGFSEPAKQTHRPLRLNLPAKFRSVTCGRLHTVALDSDGVIWTFTSWGRPFKLASPLLDKSSAETTPIQVECGWSFTAILTQSSDVLVYWPGTGRMKEVAEAKGQEFDEIGASTKAIVDDGPPKQVNDIPCYPWVLEGVDPVRLPSIPSRLPKLPDADLPEGVAKEDTRLIKIAGMDNIIIGLTNKGHVLMYGSLTGEDEYEQGVWEYLPHFSEVTKVKENSVFTEGKDPHLEPPKTMYITHISAHFNTFVAYSTGPQSVVLIGNSPEPEIFAPQTQIGRPSLTSLRVSSLQPSIPPKLQYQSVISVILGDYHFGALTSTGKLFTWGSFSKGALGLGDPALHLQVGDPGGFIEQRLQDLAKFEGRFATRGIPDVTVPTEVRFDWNRKGGRRERYVFGATAAGWHMGALVIDLEPGESDDEEDPEEDDEHMPGSFPPDTPQPNTPEVPQRGIPIIPIRGHARGLPFRIGFAGRGAFRGRGMGQPPAE</sequence>
<feature type="region of interest" description="Disordered" evidence="13">
    <location>
        <begin position="771"/>
        <end position="798"/>
    </location>
</feature>
<evidence type="ECO:0000256" key="3">
    <source>
        <dbReference type="ARBA" id="ARBA00022679"/>
    </source>
</evidence>
<dbReference type="PROSITE" id="PS50012">
    <property type="entry name" value="RCC1_3"/>
    <property type="match status" value="2"/>
</dbReference>
<protein>
    <recommendedName>
        <fullName evidence="12">Serine/threonine-protein kinase TOR</fullName>
        <ecNumber evidence="12">2.7.11.1</ecNumber>
    </recommendedName>
</protein>
<keyword evidence="18" id="KW-1185">Reference proteome</keyword>
<name>A0AAD5YL70_9APHY</name>
<evidence type="ECO:0000313" key="17">
    <source>
        <dbReference type="EMBL" id="KAJ3487877.1"/>
    </source>
</evidence>
<keyword evidence="5 12" id="KW-0547">Nucleotide-binding</keyword>
<dbReference type="PROSITE" id="PS50290">
    <property type="entry name" value="PI3_4_KINASE_3"/>
    <property type="match status" value="1"/>
</dbReference>
<dbReference type="InterPro" id="IPR024585">
    <property type="entry name" value="mTOR_dom"/>
</dbReference>
<dbReference type="GO" id="GO:0038202">
    <property type="term" value="P:TORC1 signaling"/>
    <property type="evidence" value="ECO:0007669"/>
    <property type="project" value="TreeGrafter"/>
</dbReference>
<dbReference type="FunFam" id="1.20.120.150:FF:000001">
    <property type="entry name" value="Serine/threonine-protein kinase TOR"/>
    <property type="match status" value="1"/>
</dbReference>
<dbReference type="GO" id="GO:0080090">
    <property type="term" value="P:regulation of primary metabolic process"/>
    <property type="evidence" value="ECO:0007669"/>
    <property type="project" value="UniProtKB-ARBA"/>
</dbReference>
<keyword evidence="4" id="KW-0677">Repeat</keyword>
<evidence type="ECO:0000256" key="2">
    <source>
        <dbReference type="ARBA" id="ARBA00022527"/>
    </source>
</evidence>
<dbReference type="InterPro" id="IPR014009">
    <property type="entry name" value="PIK_FAT"/>
</dbReference>
<dbReference type="InterPro" id="IPR018936">
    <property type="entry name" value="PI3/4_kinase_CS"/>
</dbReference>
<dbReference type="InterPro" id="IPR057564">
    <property type="entry name" value="HEAT_ATR"/>
</dbReference>
<evidence type="ECO:0000256" key="6">
    <source>
        <dbReference type="ARBA" id="ARBA00022777"/>
    </source>
</evidence>
<evidence type="ECO:0000259" key="16">
    <source>
        <dbReference type="PROSITE" id="PS51190"/>
    </source>
</evidence>
<dbReference type="Gene3D" id="1.20.120.150">
    <property type="entry name" value="FKBP12-rapamycin binding domain"/>
    <property type="match status" value="1"/>
</dbReference>
<dbReference type="InterPro" id="IPR000408">
    <property type="entry name" value="Reg_chr_condens"/>
</dbReference>
<dbReference type="PANTHER" id="PTHR11139:SF9">
    <property type="entry name" value="SERINE_THREONINE-PROTEIN KINASE MTOR"/>
    <property type="match status" value="1"/>
</dbReference>
<dbReference type="InterPro" id="IPR036940">
    <property type="entry name" value="PI3/4_kinase_cat_sf"/>
</dbReference>
<evidence type="ECO:0000256" key="11">
    <source>
        <dbReference type="PROSITE-ProRule" id="PRU00235"/>
    </source>
</evidence>
<evidence type="ECO:0000313" key="18">
    <source>
        <dbReference type="Proteomes" id="UP001212997"/>
    </source>
</evidence>
<dbReference type="Pfam" id="PF08771">
    <property type="entry name" value="FRB_dom"/>
    <property type="match status" value="1"/>
</dbReference>
<dbReference type="Pfam" id="PF00454">
    <property type="entry name" value="PI3_PI4_kinase"/>
    <property type="match status" value="1"/>
</dbReference>
<evidence type="ECO:0000256" key="9">
    <source>
        <dbReference type="ARBA" id="ARBA00047899"/>
    </source>
</evidence>
<dbReference type="InterPro" id="IPR011989">
    <property type="entry name" value="ARM-like"/>
</dbReference>
<evidence type="ECO:0000259" key="15">
    <source>
        <dbReference type="PROSITE" id="PS51189"/>
    </source>
</evidence>
<dbReference type="Gene3D" id="1.10.1070.11">
    <property type="entry name" value="Phosphatidylinositol 3-/4-kinase, catalytic domain"/>
    <property type="match status" value="1"/>
</dbReference>
<dbReference type="FunFam" id="1.10.1070.11:FF:000029">
    <property type="entry name" value="Serine/threonine-protein kinase TOR"/>
    <property type="match status" value="1"/>
</dbReference>
<feature type="repeat" description="RCC1" evidence="11">
    <location>
        <begin position="2412"/>
        <end position="2467"/>
    </location>
</feature>
<keyword evidence="6 12" id="KW-0418">Kinase</keyword>
<dbReference type="GO" id="GO:0005737">
    <property type="term" value="C:cytoplasm"/>
    <property type="evidence" value="ECO:0007669"/>
    <property type="project" value="TreeGrafter"/>
</dbReference>
<dbReference type="SMART" id="SM00146">
    <property type="entry name" value="PI3Kc"/>
    <property type="match status" value="1"/>
</dbReference>
<dbReference type="EMBL" id="JANAWD010000080">
    <property type="protein sequence ID" value="KAJ3487877.1"/>
    <property type="molecule type" value="Genomic_DNA"/>
</dbReference>
<dbReference type="InterPro" id="IPR000403">
    <property type="entry name" value="PI3/4_kinase_cat_dom"/>
</dbReference>
<dbReference type="Pfam" id="PF23593">
    <property type="entry name" value="HEAT_ATR"/>
    <property type="match status" value="1"/>
</dbReference>
<dbReference type="Gene3D" id="3.30.1010.10">
    <property type="entry name" value="Phosphatidylinositol 3-kinase Catalytic Subunit, Chain A, domain 4"/>
    <property type="match status" value="1"/>
</dbReference>
<dbReference type="GO" id="GO:0031931">
    <property type="term" value="C:TORC1 complex"/>
    <property type="evidence" value="ECO:0007669"/>
    <property type="project" value="TreeGrafter"/>
</dbReference>
<dbReference type="PROSITE" id="PS00915">
    <property type="entry name" value="PI3_4_KINASE_1"/>
    <property type="match status" value="1"/>
</dbReference>
<dbReference type="InterPro" id="IPR050517">
    <property type="entry name" value="DDR_Repair_Kinase"/>
</dbReference>
<dbReference type="InterPro" id="IPR026683">
    <property type="entry name" value="TOR_cat"/>
</dbReference>
<dbReference type="SUPFAM" id="SSF50985">
    <property type="entry name" value="RCC1/BLIP-II"/>
    <property type="match status" value="1"/>
</dbReference>
<keyword evidence="2 12" id="KW-0723">Serine/threonine-protein kinase</keyword>
<keyword evidence="7 12" id="KW-0067">ATP-binding</keyword>
<dbReference type="PROSITE" id="PS51189">
    <property type="entry name" value="FAT"/>
    <property type="match status" value="1"/>
</dbReference>
<dbReference type="PROSITE" id="PS51190">
    <property type="entry name" value="FATC"/>
    <property type="match status" value="1"/>
</dbReference>
<dbReference type="Pfam" id="PF02260">
    <property type="entry name" value="FATC"/>
    <property type="match status" value="1"/>
</dbReference>
<feature type="region of interest" description="Disordered" evidence="13">
    <location>
        <begin position="2899"/>
        <end position="2942"/>
    </location>
</feature>
<comment type="catalytic activity">
    <reaction evidence="10">
        <text>L-seryl-[protein] + ATP = O-phospho-L-seryl-[protein] + ADP + H(+)</text>
        <dbReference type="Rhea" id="RHEA:17989"/>
        <dbReference type="Rhea" id="RHEA-COMP:9863"/>
        <dbReference type="Rhea" id="RHEA-COMP:11604"/>
        <dbReference type="ChEBI" id="CHEBI:15378"/>
        <dbReference type="ChEBI" id="CHEBI:29999"/>
        <dbReference type="ChEBI" id="CHEBI:30616"/>
        <dbReference type="ChEBI" id="CHEBI:83421"/>
        <dbReference type="ChEBI" id="CHEBI:456216"/>
        <dbReference type="EC" id="2.7.11.1"/>
    </reaction>
</comment>
<dbReference type="InterPro" id="IPR003151">
    <property type="entry name" value="PIK-rel_kinase_FAT"/>
</dbReference>
<keyword evidence="3 12" id="KW-0808">Transferase</keyword>
<dbReference type="SUPFAM" id="SSF81383">
    <property type="entry name" value="F-box domain"/>
    <property type="match status" value="1"/>
</dbReference>
<dbReference type="InterPro" id="IPR011990">
    <property type="entry name" value="TPR-like_helical_dom_sf"/>
</dbReference>
<feature type="domain" description="FAT" evidence="15">
    <location>
        <begin position="1227"/>
        <end position="1778"/>
    </location>
</feature>
<dbReference type="InterPro" id="IPR036047">
    <property type="entry name" value="F-box-like_dom_sf"/>
</dbReference>
<dbReference type="InterPro" id="IPR003152">
    <property type="entry name" value="FATC_dom"/>
</dbReference>
<feature type="compositionally biased region" description="Acidic residues" evidence="13">
    <location>
        <begin position="2899"/>
        <end position="2913"/>
    </location>
</feature>
<dbReference type="InterPro" id="IPR009076">
    <property type="entry name" value="FRB_dom"/>
</dbReference>
<dbReference type="Gene3D" id="1.25.40.10">
    <property type="entry name" value="Tetratricopeptide repeat domain"/>
    <property type="match status" value="1"/>
</dbReference>
<dbReference type="GO" id="GO:0004674">
    <property type="term" value="F:protein serine/threonine kinase activity"/>
    <property type="evidence" value="ECO:0007669"/>
    <property type="project" value="UniProtKB-KW"/>
</dbReference>
<evidence type="ECO:0000256" key="1">
    <source>
        <dbReference type="ARBA" id="ARBA00011031"/>
    </source>
</evidence>
<evidence type="ECO:0000256" key="10">
    <source>
        <dbReference type="ARBA" id="ARBA00048679"/>
    </source>
</evidence>
<evidence type="ECO:0000256" key="13">
    <source>
        <dbReference type="SAM" id="MobiDB-lite"/>
    </source>
</evidence>
<organism evidence="17 18">
    <name type="scientific">Meripilus lineatus</name>
    <dbReference type="NCBI Taxonomy" id="2056292"/>
    <lineage>
        <taxon>Eukaryota</taxon>
        <taxon>Fungi</taxon>
        <taxon>Dikarya</taxon>
        <taxon>Basidiomycota</taxon>
        <taxon>Agaricomycotina</taxon>
        <taxon>Agaricomycetes</taxon>
        <taxon>Polyporales</taxon>
        <taxon>Meripilaceae</taxon>
        <taxon>Meripilus</taxon>
    </lineage>
</organism>
<dbReference type="SMART" id="SM01343">
    <property type="entry name" value="FATC"/>
    <property type="match status" value="1"/>
</dbReference>
<dbReference type="Gene3D" id="2.130.10.30">
    <property type="entry name" value="Regulator of chromosome condensation 1/beta-lactamase-inhibitor protein II"/>
    <property type="match status" value="2"/>
</dbReference>
<dbReference type="GO" id="GO:0031932">
    <property type="term" value="C:TORC2 complex"/>
    <property type="evidence" value="ECO:0007669"/>
    <property type="project" value="TreeGrafter"/>
</dbReference>
<dbReference type="InterPro" id="IPR009091">
    <property type="entry name" value="RCC1/BLIP-II"/>
</dbReference>
<dbReference type="CDD" id="cd05169">
    <property type="entry name" value="PIKKc_TOR"/>
    <property type="match status" value="1"/>
</dbReference>
<feature type="domain" description="PI3K/PI4K catalytic" evidence="14">
    <location>
        <begin position="1934"/>
        <end position="2262"/>
    </location>
</feature>
<dbReference type="InterPro" id="IPR011009">
    <property type="entry name" value="Kinase-like_dom_sf"/>
</dbReference>
<evidence type="ECO:0000256" key="5">
    <source>
        <dbReference type="ARBA" id="ARBA00022741"/>
    </source>
</evidence>
<dbReference type="InterPro" id="IPR036738">
    <property type="entry name" value="FRB_sf"/>
</dbReference>
<evidence type="ECO:0000256" key="4">
    <source>
        <dbReference type="ARBA" id="ARBA00022737"/>
    </source>
</evidence>
<dbReference type="SMART" id="SM01345">
    <property type="entry name" value="Rapamycin_bind"/>
    <property type="match status" value="1"/>
</dbReference>
<dbReference type="SUPFAM" id="SSF56112">
    <property type="entry name" value="Protein kinase-like (PK-like)"/>
    <property type="match status" value="1"/>
</dbReference>
<evidence type="ECO:0000256" key="8">
    <source>
        <dbReference type="ARBA" id="ARBA00023306"/>
    </source>
</evidence>
<dbReference type="GO" id="GO:0005524">
    <property type="term" value="F:ATP binding"/>
    <property type="evidence" value="ECO:0007669"/>
    <property type="project" value="UniProtKB-KW"/>
</dbReference>
<gene>
    <name evidence="17" type="ORF">NLI96_g3248</name>
</gene>
<dbReference type="Pfam" id="PF02259">
    <property type="entry name" value="FAT"/>
    <property type="match status" value="1"/>
</dbReference>
<dbReference type="GO" id="GO:0016242">
    <property type="term" value="P:negative regulation of macroautophagy"/>
    <property type="evidence" value="ECO:0007669"/>
    <property type="project" value="TreeGrafter"/>
</dbReference>
<comment type="similarity">
    <text evidence="1 12">Belongs to the PI3/PI4-kinase family.</text>
</comment>
<dbReference type="PANTHER" id="PTHR11139">
    <property type="entry name" value="ATAXIA TELANGIECTASIA MUTATED ATM -RELATED"/>
    <property type="match status" value="1"/>
</dbReference>
<comment type="caution">
    <text evidence="17">The sequence shown here is derived from an EMBL/GenBank/DDBJ whole genome shotgun (WGS) entry which is preliminary data.</text>
</comment>
<dbReference type="FunFam" id="1.25.10.10:FF:000371">
    <property type="entry name" value="Serine/threonine-protein kinase TOR"/>
    <property type="match status" value="1"/>
</dbReference>
<dbReference type="SUPFAM" id="SSF47212">
    <property type="entry name" value="FKBP12-rapamycin-binding domain of FKBP-rapamycin-associated protein (FRAP)"/>
    <property type="match status" value="1"/>
</dbReference>
<proteinExistence type="inferred from homology"/>
<evidence type="ECO:0000256" key="7">
    <source>
        <dbReference type="ARBA" id="ARBA00022840"/>
    </source>
</evidence>
<dbReference type="PROSITE" id="PS00916">
    <property type="entry name" value="PI3_4_KINASE_2"/>
    <property type="match status" value="1"/>
</dbReference>
<dbReference type="Gene3D" id="1.25.10.10">
    <property type="entry name" value="Leucine-rich Repeat Variant"/>
    <property type="match status" value="3"/>
</dbReference>
<accession>A0AAD5YL70</accession>
<evidence type="ECO:0000259" key="14">
    <source>
        <dbReference type="PROSITE" id="PS50290"/>
    </source>
</evidence>
<comment type="catalytic activity">
    <reaction evidence="9 12">
        <text>L-threonyl-[protein] + ATP = O-phospho-L-threonyl-[protein] + ADP + H(+)</text>
        <dbReference type="Rhea" id="RHEA:46608"/>
        <dbReference type="Rhea" id="RHEA-COMP:11060"/>
        <dbReference type="Rhea" id="RHEA-COMP:11605"/>
        <dbReference type="ChEBI" id="CHEBI:15378"/>
        <dbReference type="ChEBI" id="CHEBI:30013"/>
        <dbReference type="ChEBI" id="CHEBI:30616"/>
        <dbReference type="ChEBI" id="CHEBI:61977"/>
        <dbReference type="ChEBI" id="CHEBI:456216"/>
        <dbReference type="EC" id="2.7.11.1"/>
    </reaction>
</comment>
<dbReference type="Pfam" id="PF11865">
    <property type="entry name" value="mTOR_dom"/>
    <property type="match status" value="1"/>
</dbReference>
<reference evidence="17" key="1">
    <citation type="submission" date="2022-07" db="EMBL/GenBank/DDBJ databases">
        <title>Genome Sequence of Physisporinus lineatus.</title>
        <authorList>
            <person name="Buettner E."/>
        </authorList>
    </citation>
    <scope>NUCLEOTIDE SEQUENCE</scope>
    <source>
        <strain evidence="17">VT162</strain>
    </source>
</reference>
<dbReference type="Proteomes" id="UP001212997">
    <property type="component" value="Unassembled WGS sequence"/>
</dbReference>
<dbReference type="GO" id="GO:0005634">
    <property type="term" value="C:nucleus"/>
    <property type="evidence" value="ECO:0007669"/>
    <property type="project" value="TreeGrafter"/>
</dbReference>